<comment type="caution">
    <text evidence="1">The sequence shown here is derived from an EMBL/GenBank/DDBJ whole genome shotgun (WGS) entry which is preliminary data.</text>
</comment>
<organism evidence="1 2">
    <name type="scientific">Protea cynaroides</name>
    <dbReference type="NCBI Taxonomy" id="273540"/>
    <lineage>
        <taxon>Eukaryota</taxon>
        <taxon>Viridiplantae</taxon>
        <taxon>Streptophyta</taxon>
        <taxon>Embryophyta</taxon>
        <taxon>Tracheophyta</taxon>
        <taxon>Spermatophyta</taxon>
        <taxon>Magnoliopsida</taxon>
        <taxon>Proteales</taxon>
        <taxon>Proteaceae</taxon>
        <taxon>Protea</taxon>
    </lineage>
</organism>
<gene>
    <name evidence="1" type="ORF">NE237_017531</name>
</gene>
<accession>A0A9Q0QN30</accession>
<dbReference type="EMBL" id="JAMYWD010000007">
    <property type="protein sequence ID" value="KAJ4965682.1"/>
    <property type="molecule type" value="Genomic_DNA"/>
</dbReference>
<proteinExistence type="predicted"/>
<dbReference type="Proteomes" id="UP001141806">
    <property type="component" value="Unassembled WGS sequence"/>
</dbReference>
<reference evidence="1" key="1">
    <citation type="journal article" date="2023" name="Plant J.">
        <title>The genome of the king protea, Protea cynaroides.</title>
        <authorList>
            <person name="Chang J."/>
            <person name="Duong T.A."/>
            <person name="Schoeman C."/>
            <person name="Ma X."/>
            <person name="Roodt D."/>
            <person name="Barker N."/>
            <person name="Li Z."/>
            <person name="Van de Peer Y."/>
            <person name="Mizrachi E."/>
        </authorList>
    </citation>
    <scope>NUCLEOTIDE SEQUENCE</scope>
    <source>
        <tissue evidence="1">Young leaves</tissue>
    </source>
</reference>
<evidence type="ECO:0000313" key="2">
    <source>
        <dbReference type="Proteomes" id="UP001141806"/>
    </source>
</evidence>
<protein>
    <submittedName>
        <fullName evidence="1">Uncharacterized protein</fullName>
    </submittedName>
</protein>
<keyword evidence="2" id="KW-1185">Reference proteome</keyword>
<dbReference type="AlphaFoldDB" id="A0A9Q0QN30"/>
<sequence>MNLADTYLLCQPWIYIHTVDSKSGFSFTVYILKVGPILHHMMKSHNKIHVSA</sequence>
<name>A0A9Q0QN30_9MAGN</name>
<evidence type="ECO:0000313" key="1">
    <source>
        <dbReference type="EMBL" id="KAJ4965682.1"/>
    </source>
</evidence>